<comment type="catalytic activity">
    <reaction evidence="1">
        <text>a ribonucleoside 3'-phosphate + H2O = a ribonucleoside + phosphate</text>
        <dbReference type="Rhea" id="RHEA:10144"/>
        <dbReference type="ChEBI" id="CHEBI:13197"/>
        <dbReference type="ChEBI" id="CHEBI:15377"/>
        <dbReference type="ChEBI" id="CHEBI:18254"/>
        <dbReference type="ChEBI" id="CHEBI:43474"/>
        <dbReference type="EC" id="3.1.3.6"/>
    </reaction>
</comment>
<proteinExistence type="inferred from homology"/>
<keyword evidence="7" id="KW-0511">Multifunctional enzyme</keyword>
<evidence type="ECO:0000256" key="1">
    <source>
        <dbReference type="ARBA" id="ARBA00000527"/>
    </source>
</evidence>
<dbReference type="InterPro" id="IPR041827">
    <property type="entry name" value="CpdB_N"/>
</dbReference>
<keyword evidence="6 8" id="KW-0378">Hydrolase</keyword>
<dbReference type="PANTHER" id="PTHR11575:SF6">
    <property type="entry name" value="2',3'-CYCLIC-NUCLEOTIDE 2'-PHOSPHODIESTERASE_3'-NUCLEOTIDASE"/>
    <property type="match status" value="1"/>
</dbReference>
<protein>
    <submittedName>
        <fullName evidence="10">Metallophosphoesterase</fullName>
    </submittedName>
</protein>
<organism evidence="10 11">
    <name type="scientific">Heyndrickxia vini</name>
    <dbReference type="NCBI Taxonomy" id="1476025"/>
    <lineage>
        <taxon>Bacteria</taxon>
        <taxon>Bacillati</taxon>
        <taxon>Bacillota</taxon>
        <taxon>Bacilli</taxon>
        <taxon>Bacillales</taxon>
        <taxon>Bacillaceae</taxon>
        <taxon>Heyndrickxia</taxon>
    </lineage>
</organism>
<dbReference type="PROSITE" id="PS00785">
    <property type="entry name" value="5_NUCLEOTIDASE_1"/>
    <property type="match status" value="1"/>
</dbReference>
<evidence type="ECO:0000256" key="4">
    <source>
        <dbReference type="ARBA" id="ARBA00004196"/>
    </source>
</evidence>
<gene>
    <name evidence="10" type="ORF">I5776_04620</name>
</gene>
<dbReference type="SUPFAM" id="SSF56300">
    <property type="entry name" value="Metallo-dependent phosphatases"/>
    <property type="match status" value="1"/>
</dbReference>
<comment type="subcellular location">
    <subcellularLocation>
        <location evidence="4">Cell envelope</location>
    </subcellularLocation>
</comment>
<evidence type="ECO:0000313" key="11">
    <source>
        <dbReference type="Proteomes" id="UP000595691"/>
    </source>
</evidence>
<evidence type="ECO:0000256" key="7">
    <source>
        <dbReference type="ARBA" id="ARBA00023268"/>
    </source>
</evidence>
<dbReference type="CDD" id="cd07410">
    <property type="entry name" value="MPP_CpdB_N"/>
    <property type="match status" value="1"/>
</dbReference>
<keyword evidence="11" id="KW-1185">Reference proteome</keyword>
<dbReference type="InterPro" id="IPR029052">
    <property type="entry name" value="Metallo-depent_PP-like"/>
</dbReference>
<reference evidence="10 11" key="1">
    <citation type="submission" date="2020-11" db="EMBL/GenBank/DDBJ databases">
        <title>Taxonomic evaluation of the Bacillus sporothermodurans group of bacteria based on whole genome sequences.</title>
        <authorList>
            <person name="Fiedler G."/>
            <person name="Herbstmann A.-D."/>
            <person name="Doll E."/>
            <person name="Wenning M."/>
            <person name="Brinks E."/>
            <person name="Kabisch J."/>
            <person name="Breitenwieser F."/>
            <person name="Lappann M."/>
            <person name="Boehnlein C."/>
            <person name="Franz C."/>
        </authorList>
    </citation>
    <scope>NUCLEOTIDE SEQUENCE [LARGE SCALE GENOMIC DNA]</scope>
    <source>
        <strain evidence="10 11">JCM 19841</strain>
    </source>
</reference>
<dbReference type="PANTHER" id="PTHR11575">
    <property type="entry name" value="5'-NUCLEOTIDASE-RELATED"/>
    <property type="match status" value="1"/>
</dbReference>
<dbReference type="PRINTS" id="PR01607">
    <property type="entry name" value="APYRASEFAMLY"/>
</dbReference>
<dbReference type="EMBL" id="CP065425">
    <property type="protein sequence ID" value="QQZ10246.1"/>
    <property type="molecule type" value="Genomic_DNA"/>
</dbReference>
<evidence type="ECO:0000256" key="2">
    <source>
        <dbReference type="ARBA" id="ARBA00001730"/>
    </source>
</evidence>
<evidence type="ECO:0000256" key="8">
    <source>
        <dbReference type="RuleBase" id="RU362119"/>
    </source>
</evidence>
<evidence type="ECO:0000259" key="9">
    <source>
        <dbReference type="Pfam" id="PF00149"/>
    </source>
</evidence>
<dbReference type="Pfam" id="PF00149">
    <property type="entry name" value="Metallophos"/>
    <property type="match status" value="1"/>
</dbReference>
<dbReference type="InterPro" id="IPR006146">
    <property type="entry name" value="5'-Nucleotdase_CS"/>
</dbReference>
<evidence type="ECO:0000256" key="6">
    <source>
        <dbReference type="ARBA" id="ARBA00022801"/>
    </source>
</evidence>
<dbReference type="Proteomes" id="UP000595691">
    <property type="component" value="Chromosome"/>
</dbReference>
<dbReference type="Gene3D" id="3.60.21.10">
    <property type="match status" value="1"/>
</dbReference>
<name>A0ABX7E3F3_9BACI</name>
<evidence type="ECO:0000313" key="10">
    <source>
        <dbReference type="EMBL" id="QQZ10246.1"/>
    </source>
</evidence>
<feature type="domain" description="Calcineurin-like phosphoesterase" evidence="9">
    <location>
        <begin position="23"/>
        <end position="267"/>
    </location>
</feature>
<comment type="similarity">
    <text evidence="5 8">Belongs to the 5'-nucleotidase family.</text>
</comment>
<dbReference type="RefSeq" id="WP_202779192.1">
    <property type="nucleotide sequence ID" value="NZ_CP065425.1"/>
</dbReference>
<sequence>MIVCSSFPVYGYEVEPLSGIVDLRIMETTDLHGNIVDYDYIKHKKTVEYGLARTATLIKQARKEVSNSLLFDDGDLLQGNLLADYIAYIDRFETEPIHPMIKVMNYLNYDAAALGNHDFHYGLDFLHRTIKDAKFPFINANMYVNDHKPFNFNEINMFKPYTIINKKVKDRNGKMHTIKVGVIGFVTPCVMKWEKKSIAGRAKVMDIVKSAEAFVSRMKNEGADIVVALVHSGFDETAKAYEKSENAVSPLSLVPGIDVILFGHQHKVFPDKSKLKGISGVDSSMGTINGVPAVEAGSWGNYLGIADLILQRNNGKWVILHSNSKAVPIFKVEKKKAKPLVKADPIILQMVKEIHEKTIQYSRRISNQK</sequence>
<evidence type="ECO:0000256" key="3">
    <source>
        <dbReference type="ARBA" id="ARBA00001968"/>
    </source>
</evidence>
<comment type="cofactor">
    <cofactor evidence="3">
        <name>a divalent metal cation</name>
        <dbReference type="ChEBI" id="CHEBI:60240"/>
    </cofactor>
</comment>
<comment type="catalytic activity">
    <reaction evidence="2">
        <text>a nucleoside 2',3'-cyclic phosphate + H2O = a nucleoside 3'-phosphate + H(+)</text>
        <dbReference type="Rhea" id="RHEA:19621"/>
        <dbReference type="ChEBI" id="CHEBI:15377"/>
        <dbReference type="ChEBI" id="CHEBI:15378"/>
        <dbReference type="ChEBI" id="CHEBI:66949"/>
        <dbReference type="ChEBI" id="CHEBI:66954"/>
        <dbReference type="EC" id="3.1.4.16"/>
    </reaction>
</comment>
<dbReference type="InterPro" id="IPR004843">
    <property type="entry name" value="Calcineurin-like_PHP"/>
</dbReference>
<dbReference type="InterPro" id="IPR006179">
    <property type="entry name" value="5_nucleotidase/apyrase"/>
</dbReference>
<accession>A0ABX7E3F3</accession>
<evidence type="ECO:0000256" key="5">
    <source>
        <dbReference type="ARBA" id="ARBA00006654"/>
    </source>
</evidence>
<keyword evidence="8" id="KW-0547">Nucleotide-binding</keyword>